<protein>
    <submittedName>
        <fullName evidence="1">Uncharacterized protein</fullName>
    </submittedName>
</protein>
<evidence type="ECO:0000313" key="1">
    <source>
        <dbReference type="EMBL" id="VAX34960.1"/>
    </source>
</evidence>
<name>A0A3B1DJ23_9ZZZZ</name>
<organism evidence="1">
    <name type="scientific">hydrothermal vent metagenome</name>
    <dbReference type="NCBI Taxonomy" id="652676"/>
    <lineage>
        <taxon>unclassified sequences</taxon>
        <taxon>metagenomes</taxon>
        <taxon>ecological metagenomes</taxon>
    </lineage>
</organism>
<dbReference type="InterPro" id="IPR029063">
    <property type="entry name" value="SAM-dependent_MTases_sf"/>
</dbReference>
<sequence length="731" mass="83296">MKSTPLYSNLIKRILSAFVAFSFMLTGLFPVSVSAQSILNLPIPGSMVKPTWGFIPTHIKGITIHPENALSFDFIIDTGHSDIEGVELEEESLKLIKYFMAALTVPEEDMWVNLSPYENDRIIPQDFGYTAMGRDLLAQDYLLKQITASLMYPEDDLGGEFWDNVYERAFERYGTTEIPINTFNKIWIVPEAASVYEHENSVFIIDSRLKIMLEEDYLALEKNLDNERFGTDQIEQSDVKALSSISSEVVREILIPAIEKEVNEGETFTQLRQIYNAMIMATWYKQNLKESILGQVYVDKNKTSGVDVEDKQIKQKIYDQYIEAFKKGVYDYTRDDFDPATQQIIPRKYFAGGFIANSPLYSLDKKVESSTFDGNLSALSAKIRTKATKALANSTASSSIYEVGANVFGMGLEAKLEKASSAAKGTQDNAEFKETLGETFKDKIKSIFDVGAGDGGWMKNIAEKEWLDVKASIVGFELEKPDWANPDNWKGLKIIHSKEDSDYPALESVELVHESFMNKEYLEENPERFEEYDRILKEGGWFMVSHSSFFLLGREKFVQWLINKGYPFKIYYESNVPKDYPTTFWWKEYVQRKSSLSFDKIMPNDRDGNMLIVAKKVSSSIDQVENKIVNSLELPIQKIEKYGGINLDANLLDLQIKRDGKGIPLPISDQPLEDMNIQGFLPVIINITPIQNLPLMLGIVEPASQGTERDVSYYFFNNKAVIQDMEMLYFV</sequence>
<dbReference type="EMBL" id="UOGJ01000020">
    <property type="protein sequence ID" value="VAX34960.1"/>
    <property type="molecule type" value="Genomic_DNA"/>
</dbReference>
<accession>A0A3B1DJ23</accession>
<gene>
    <name evidence="1" type="ORF">MNBD_UNCLBAC01-701</name>
</gene>
<proteinExistence type="predicted"/>
<dbReference type="SUPFAM" id="SSF53335">
    <property type="entry name" value="S-adenosyl-L-methionine-dependent methyltransferases"/>
    <property type="match status" value="1"/>
</dbReference>
<dbReference type="AlphaFoldDB" id="A0A3B1DJ23"/>
<reference evidence="1" key="1">
    <citation type="submission" date="2018-06" db="EMBL/GenBank/DDBJ databases">
        <authorList>
            <person name="Zhirakovskaya E."/>
        </authorList>
    </citation>
    <scope>NUCLEOTIDE SEQUENCE</scope>
</reference>
<dbReference type="Gene3D" id="3.40.50.150">
    <property type="entry name" value="Vaccinia Virus protein VP39"/>
    <property type="match status" value="1"/>
</dbReference>